<dbReference type="EMBL" id="FNOU01000001">
    <property type="protein sequence ID" value="SDX33886.1"/>
    <property type="molecule type" value="Genomic_DNA"/>
</dbReference>
<feature type="transmembrane region" description="Helical" evidence="8">
    <location>
        <begin position="162"/>
        <end position="184"/>
    </location>
</feature>
<dbReference type="FunFam" id="1.20.81.30:FF:000001">
    <property type="entry name" value="Type II secretion system protein F"/>
    <property type="match status" value="1"/>
</dbReference>
<accession>A0A1H3AVZ6</accession>
<sequence length="394" mass="43839">MAKFKYKAKNLASQVVTGTMEAPDATALRRRLREQDEFLLSSKELDVKKTPYKLKNMELADFSRQMNSMLDAGITVVRGLAIMKERDIKPKVKEVYEILYTEVQKGITLSQAMEATGGSFPMLIINMYQAGESSGQMAETALKMADYYEKEHRLHTKIRNAMVYPIILAVVTIAVVILIFTLILPQFFSLFEGVALPAITQVMINISGFMVDYWIWVVMAIVGLFFLGRTLLETPPVRLSWDQFKLSVPKIGKLVAIVYTARFARTLSSLYSSGLSMIGAMEIGARIVGNAYITSQFPKAIDMVRTGGTLASGLDTIRGFDNKLISTVFIGEETGNLDGLLESVADSYDYESEMAIQRIVAFIEPIMIIIMAVIIGSVMLSVMMPIMSLYQNIG</sequence>
<reference evidence="11" key="1">
    <citation type="submission" date="2016-10" db="EMBL/GenBank/DDBJ databases">
        <authorList>
            <person name="Varghese N."/>
            <person name="Submissions S."/>
        </authorList>
    </citation>
    <scope>NUCLEOTIDE SEQUENCE [LARGE SCALE GENOMIC DNA]</scope>
    <source>
        <strain evidence="11">VPI 5359</strain>
    </source>
</reference>
<keyword evidence="4" id="KW-0997">Cell inner membrane</keyword>
<evidence type="ECO:0000313" key="10">
    <source>
        <dbReference type="EMBL" id="SDX33886.1"/>
    </source>
</evidence>
<organism evidence="10 11">
    <name type="scientific">Eubacterium barkeri</name>
    <name type="common">Clostridium barkeri</name>
    <dbReference type="NCBI Taxonomy" id="1528"/>
    <lineage>
        <taxon>Bacteria</taxon>
        <taxon>Bacillati</taxon>
        <taxon>Bacillota</taxon>
        <taxon>Clostridia</taxon>
        <taxon>Eubacteriales</taxon>
        <taxon>Eubacteriaceae</taxon>
        <taxon>Eubacterium</taxon>
    </lineage>
</organism>
<evidence type="ECO:0000259" key="9">
    <source>
        <dbReference type="Pfam" id="PF00482"/>
    </source>
</evidence>
<keyword evidence="7 8" id="KW-0472">Membrane</keyword>
<dbReference type="InterPro" id="IPR018076">
    <property type="entry name" value="T2SS_GspF_dom"/>
</dbReference>
<dbReference type="InterPro" id="IPR042094">
    <property type="entry name" value="T2SS_GspF_sf"/>
</dbReference>
<dbReference type="RefSeq" id="WP_090242555.1">
    <property type="nucleotide sequence ID" value="NZ_FNOU01000001.1"/>
</dbReference>
<dbReference type="Pfam" id="PF00482">
    <property type="entry name" value="T2SSF"/>
    <property type="match status" value="2"/>
</dbReference>
<protein>
    <submittedName>
        <fullName evidence="10">Type IV pilus assembly protein PilC</fullName>
    </submittedName>
</protein>
<evidence type="ECO:0000256" key="4">
    <source>
        <dbReference type="ARBA" id="ARBA00022519"/>
    </source>
</evidence>
<evidence type="ECO:0000313" key="11">
    <source>
        <dbReference type="Proteomes" id="UP000199652"/>
    </source>
</evidence>
<dbReference type="PANTHER" id="PTHR30012:SF0">
    <property type="entry name" value="TYPE II SECRETION SYSTEM PROTEIN F-RELATED"/>
    <property type="match status" value="1"/>
</dbReference>
<dbReference type="OrthoDB" id="9805682at2"/>
<dbReference type="Proteomes" id="UP000199652">
    <property type="component" value="Unassembled WGS sequence"/>
</dbReference>
<evidence type="ECO:0000256" key="1">
    <source>
        <dbReference type="ARBA" id="ARBA00004429"/>
    </source>
</evidence>
<feature type="transmembrane region" description="Helical" evidence="8">
    <location>
        <begin position="366"/>
        <end position="390"/>
    </location>
</feature>
<dbReference type="Gene3D" id="1.20.81.30">
    <property type="entry name" value="Type II secretion system (T2SS), domain F"/>
    <property type="match status" value="2"/>
</dbReference>
<comment type="subcellular location">
    <subcellularLocation>
        <location evidence="1">Cell inner membrane</location>
        <topology evidence="1">Multi-pass membrane protein</topology>
    </subcellularLocation>
</comment>
<dbReference type="STRING" id="1528.SAMN04488579_101201"/>
<keyword evidence="3" id="KW-1003">Cell membrane</keyword>
<evidence type="ECO:0000256" key="7">
    <source>
        <dbReference type="ARBA" id="ARBA00023136"/>
    </source>
</evidence>
<proteinExistence type="inferred from homology"/>
<evidence type="ECO:0000256" key="8">
    <source>
        <dbReference type="SAM" id="Phobius"/>
    </source>
</evidence>
<evidence type="ECO:0000256" key="6">
    <source>
        <dbReference type="ARBA" id="ARBA00022989"/>
    </source>
</evidence>
<comment type="similarity">
    <text evidence="2">Belongs to the GSP F family.</text>
</comment>
<gene>
    <name evidence="10" type="ORF">SAMN04488579_101201</name>
</gene>
<keyword evidence="11" id="KW-1185">Reference proteome</keyword>
<dbReference type="PRINTS" id="PR00812">
    <property type="entry name" value="BCTERIALGSPF"/>
</dbReference>
<feature type="domain" description="Type II secretion system protein GspF" evidence="9">
    <location>
        <begin position="263"/>
        <end position="385"/>
    </location>
</feature>
<dbReference type="AlphaFoldDB" id="A0A1H3AVZ6"/>
<dbReference type="GO" id="GO:0005886">
    <property type="term" value="C:plasma membrane"/>
    <property type="evidence" value="ECO:0007669"/>
    <property type="project" value="UniProtKB-SubCell"/>
</dbReference>
<keyword evidence="6 8" id="KW-1133">Transmembrane helix</keyword>
<feature type="domain" description="Type II secretion system protein GspF" evidence="9">
    <location>
        <begin position="62"/>
        <end position="185"/>
    </location>
</feature>
<evidence type="ECO:0000256" key="2">
    <source>
        <dbReference type="ARBA" id="ARBA00005745"/>
    </source>
</evidence>
<dbReference type="InterPro" id="IPR003004">
    <property type="entry name" value="GspF/PilC"/>
</dbReference>
<evidence type="ECO:0000256" key="3">
    <source>
        <dbReference type="ARBA" id="ARBA00022475"/>
    </source>
</evidence>
<keyword evidence="5 8" id="KW-0812">Transmembrane</keyword>
<evidence type="ECO:0000256" key="5">
    <source>
        <dbReference type="ARBA" id="ARBA00022692"/>
    </source>
</evidence>
<name>A0A1H3AVZ6_EUBBA</name>
<feature type="transmembrane region" description="Helical" evidence="8">
    <location>
        <begin position="213"/>
        <end position="232"/>
    </location>
</feature>
<dbReference type="PANTHER" id="PTHR30012">
    <property type="entry name" value="GENERAL SECRETION PATHWAY PROTEIN"/>
    <property type="match status" value="1"/>
</dbReference>